<dbReference type="VEuPathDB" id="FungiDB:AAP_04357"/>
<name>A0A167X402_9EURO</name>
<protein>
    <submittedName>
        <fullName evidence="2">Uncharacterized protein</fullName>
    </submittedName>
</protein>
<feature type="compositionally biased region" description="Basic residues" evidence="1">
    <location>
        <begin position="342"/>
        <end position="351"/>
    </location>
</feature>
<feature type="compositionally biased region" description="Basic residues" evidence="1">
    <location>
        <begin position="95"/>
        <end position="104"/>
    </location>
</feature>
<evidence type="ECO:0000313" key="2">
    <source>
        <dbReference type="EMBL" id="KZZ89602.1"/>
    </source>
</evidence>
<proteinExistence type="predicted"/>
<feature type="compositionally biased region" description="Polar residues" evidence="1">
    <location>
        <begin position="401"/>
        <end position="411"/>
    </location>
</feature>
<reference evidence="2 3" key="1">
    <citation type="journal article" date="2016" name="Genome Biol. Evol.">
        <title>Divergent and convergent evolution of fungal pathogenicity.</title>
        <authorList>
            <person name="Shang Y."/>
            <person name="Xiao G."/>
            <person name="Zheng P."/>
            <person name="Cen K."/>
            <person name="Zhan S."/>
            <person name="Wang C."/>
        </authorList>
    </citation>
    <scope>NUCLEOTIDE SEQUENCE [LARGE SCALE GENOMIC DNA]</scope>
    <source>
        <strain evidence="2 3">ARSEF 7405</strain>
    </source>
</reference>
<dbReference type="EMBL" id="AZGZ01000020">
    <property type="protein sequence ID" value="KZZ89602.1"/>
    <property type="molecule type" value="Genomic_DNA"/>
</dbReference>
<accession>A0A167X402</accession>
<comment type="caution">
    <text evidence="2">The sequence shown here is derived from an EMBL/GenBank/DDBJ whole genome shotgun (WGS) entry which is preliminary data.</text>
</comment>
<feature type="region of interest" description="Disordered" evidence="1">
    <location>
        <begin position="44"/>
        <end position="411"/>
    </location>
</feature>
<feature type="compositionally biased region" description="Basic and acidic residues" evidence="1">
    <location>
        <begin position="252"/>
        <end position="267"/>
    </location>
</feature>
<sequence length="772" mass="87024">MPTARGAARTTTDEQIASQINKELESSIDHESTIRLWDEHASSEFHAIQAETPTRSSNARPGPFRNGAGPGAGFSMLVDGSKRKAESSQAAKLQRPMKTRKVYGKSKALEDLYKMPSELSSNDEDDEIRSQPAEPEDVPLENAHQDDTSNPALTSRGRILGALSGNPFSSDGSPSSSADDEEMSENIELMGKLPEKSDQETAQVEAWVALTGGAKRNIKPTAAPELTATEDPDISSELDFPTAEVPASQGGEEDRHDSESEKEHDAKSAPNLNSQSQASDARQLLLEANIHQDIEISQISESEESVAPNVPGAPEEPLKDQELEEIEGLEEHAELTRNTKSPVRHRKRRRHGDIVEETPEAEDHENTQEPTATVSRLPAQEDSESEEDSSVPREGLAMTKPDQSNNSQRNFSNIVVGVPAIKQDVSEEQKEEEEKNIFDIYKNRRNFKVIINQFDRAESAWQDLISLTRRLSLEQEASILTTRSRCITPLYNQLANLQEIYDDDVDSEDPVEPLSEDEIHAHIRSLMDEVMSQTRTLEFEDEAIVSPAVKSHRKHSIPILAEDLSLFVFPAFISVAMTCLLYHFNGNSIDSQGLSYAHDLLGYAYKIADRLRPSNFRSAKIRIHDRLRSHRRCLPQLQEALFEKMAKARLEEAYRKNLEERSKVRRTSPQSDSEADSDADFEPLVTRRQTRQGRPTAWKPEEEDTLLEGLYRYRNSGESKYKDIQRTFVKLQSRSIPELKEKAQQMSHNWVLLNEREGTQLDQKEWGWLLDV</sequence>
<feature type="compositionally biased region" description="Low complexity" evidence="1">
    <location>
        <begin position="164"/>
        <end position="177"/>
    </location>
</feature>
<evidence type="ECO:0000313" key="3">
    <source>
        <dbReference type="Proteomes" id="UP000242877"/>
    </source>
</evidence>
<dbReference type="Proteomes" id="UP000242877">
    <property type="component" value="Unassembled WGS sequence"/>
</dbReference>
<keyword evidence="3" id="KW-1185">Reference proteome</keyword>
<dbReference type="AlphaFoldDB" id="A0A167X402"/>
<organism evidence="2 3">
    <name type="scientific">Ascosphaera apis ARSEF 7405</name>
    <dbReference type="NCBI Taxonomy" id="392613"/>
    <lineage>
        <taxon>Eukaryota</taxon>
        <taxon>Fungi</taxon>
        <taxon>Dikarya</taxon>
        <taxon>Ascomycota</taxon>
        <taxon>Pezizomycotina</taxon>
        <taxon>Eurotiomycetes</taxon>
        <taxon>Eurotiomycetidae</taxon>
        <taxon>Onygenales</taxon>
        <taxon>Ascosphaeraceae</taxon>
        <taxon>Ascosphaera</taxon>
    </lineage>
</organism>
<feature type="compositionally biased region" description="Polar residues" evidence="1">
    <location>
        <begin position="270"/>
        <end position="280"/>
    </location>
</feature>
<feature type="region of interest" description="Disordered" evidence="1">
    <location>
        <begin position="660"/>
        <end position="700"/>
    </location>
</feature>
<dbReference type="OrthoDB" id="10544017at2759"/>
<evidence type="ECO:0000256" key="1">
    <source>
        <dbReference type="SAM" id="MobiDB-lite"/>
    </source>
</evidence>
<gene>
    <name evidence="2" type="ORF">AAP_04357</name>
</gene>